<keyword evidence="3" id="KW-0233">DNA recombination</keyword>
<dbReference type="GO" id="GO:0006310">
    <property type="term" value="P:DNA recombination"/>
    <property type="evidence" value="ECO:0007669"/>
    <property type="project" value="UniProtKB-KW"/>
</dbReference>
<dbReference type="Proteomes" id="UP000028123">
    <property type="component" value="Unassembled WGS sequence"/>
</dbReference>
<dbReference type="InterPro" id="IPR002104">
    <property type="entry name" value="Integrase_catalytic"/>
</dbReference>
<protein>
    <recommendedName>
        <fullName evidence="4">Tyr recombinase domain-containing protein</fullName>
    </recommendedName>
</protein>
<gene>
    <name evidence="5" type="ORF">ET33_28455</name>
</gene>
<evidence type="ECO:0000313" key="6">
    <source>
        <dbReference type="Proteomes" id="UP000028123"/>
    </source>
</evidence>
<evidence type="ECO:0000259" key="4">
    <source>
        <dbReference type="PROSITE" id="PS51898"/>
    </source>
</evidence>
<dbReference type="RefSeq" id="WP_036692723.1">
    <property type="nucleotide sequence ID" value="NZ_JNVM01000047.1"/>
</dbReference>
<evidence type="ECO:0000256" key="1">
    <source>
        <dbReference type="ARBA" id="ARBA00008857"/>
    </source>
</evidence>
<dbReference type="PANTHER" id="PTHR30349">
    <property type="entry name" value="PHAGE INTEGRASE-RELATED"/>
    <property type="match status" value="1"/>
</dbReference>
<dbReference type="GO" id="GO:0003677">
    <property type="term" value="F:DNA binding"/>
    <property type="evidence" value="ECO:0007669"/>
    <property type="project" value="UniProtKB-KW"/>
</dbReference>
<proteinExistence type="inferred from homology"/>
<evidence type="ECO:0000256" key="3">
    <source>
        <dbReference type="ARBA" id="ARBA00023172"/>
    </source>
</evidence>
<evidence type="ECO:0000256" key="2">
    <source>
        <dbReference type="ARBA" id="ARBA00023125"/>
    </source>
</evidence>
<keyword evidence="6" id="KW-1185">Reference proteome</keyword>
<comment type="caution">
    <text evidence="5">The sequence shown here is derived from an EMBL/GenBank/DDBJ whole genome shotgun (WGS) entry which is preliminary data.</text>
</comment>
<reference evidence="5 6" key="1">
    <citation type="submission" date="2014-06" db="EMBL/GenBank/DDBJ databases">
        <title>Draft genome sequence of Paenibacillus sp. MSt1.</title>
        <authorList>
            <person name="Aw Y.K."/>
            <person name="Ong K.S."/>
            <person name="Gan H.M."/>
            <person name="Lee S.M."/>
        </authorList>
    </citation>
    <scope>NUCLEOTIDE SEQUENCE [LARGE SCALE GENOMIC DNA]</scope>
    <source>
        <strain evidence="5 6">MSt1</strain>
    </source>
</reference>
<dbReference type="Pfam" id="PF00589">
    <property type="entry name" value="Phage_integrase"/>
    <property type="match status" value="1"/>
</dbReference>
<dbReference type="InterPro" id="IPR013762">
    <property type="entry name" value="Integrase-like_cat_sf"/>
</dbReference>
<dbReference type="InterPro" id="IPR050090">
    <property type="entry name" value="Tyrosine_recombinase_XerCD"/>
</dbReference>
<dbReference type="CDD" id="cd00397">
    <property type="entry name" value="DNA_BRE_C"/>
    <property type="match status" value="1"/>
</dbReference>
<dbReference type="OrthoDB" id="9803188at2"/>
<dbReference type="Gene3D" id="1.10.443.10">
    <property type="entry name" value="Intergrase catalytic core"/>
    <property type="match status" value="1"/>
</dbReference>
<dbReference type="PROSITE" id="PS51898">
    <property type="entry name" value="TYR_RECOMBINASE"/>
    <property type="match status" value="1"/>
</dbReference>
<dbReference type="EMBL" id="JNVM01000047">
    <property type="protein sequence ID" value="KEQ22002.1"/>
    <property type="molecule type" value="Genomic_DNA"/>
</dbReference>
<comment type="similarity">
    <text evidence="1">Belongs to the 'phage' integrase family.</text>
</comment>
<name>A0A081NU79_9BACL</name>
<dbReference type="AlphaFoldDB" id="A0A081NU79"/>
<keyword evidence="2" id="KW-0238">DNA-binding</keyword>
<dbReference type="PANTHER" id="PTHR30349:SF41">
    <property type="entry name" value="INTEGRASE_RECOMBINASE PROTEIN MJ0367-RELATED"/>
    <property type="match status" value="1"/>
</dbReference>
<dbReference type="eggNOG" id="COG4974">
    <property type="taxonomic scope" value="Bacteria"/>
</dbReference>
<sequence length="312" mass="37080">MNNILFESKYYRFWYEHVDLTAKEYVERDLRKFEKYLHLRGFEGELDFDKFHASQKHPDSFRPIQQYFIDQFVEYLRVDYQATKNVMYNAISSLKNFFKFLYDMELIQQNPMEDYPNPYYDRPIKNTALSKEECLALLGAALKKDPFFRQEFVLIWFMLITGLRNSEVRSVSRTSINLENRMVMIIQGQKNDARSTSITTALSEELRRYINHPNYIAWAEKGNDKLFFRKEKPLTYKALQVILKDLCLDANLSRIVTPHDLRRTAGYLMQSAGMNMVEIQRQLGHQIMATTLRYIPPLNDLAKILAKEDEQQ</sequence>
<dbReference type="SUPFAM" id="SSF56349">
    <property type="entry name" value="DNA breaking-rejoining enzymes"/>
    <property type="match status" value="1"/>
</dbReference>
<dbReference type="Gene3D" id="1.10.150.130">
    <property type="match status" value="1"/>
</dbReference>
<feature type="domain" description="Tyr recombinase" evidence="4">
    <location>
        <begin position="124"/>
        <end position="309"/>
    </location>
</feature>
<accession>A0A081NU79</accession>
<dbReference type="InterPro" id="IPR011010">
    <property type="entry name" value="DNA_brk_join_enz"/>
</dbReference>
<organism evidence="5 6">
    <name type="scientific">Paenibacillus tyrfis</name>
    <dbReference type="NCBI Taxonomy" id="1501230"/>
    <lineage>
        <taxon>Bacteria</taxon>
        <taxon>Bacillati</taxon>
        <taxon>Bacillota</taxon>
        <taxon>Bacilli</taxon>
        <taxon>Bacillales</taxon>
        <taxon>Paenibacillaceae</taxon>
        <taxon>Paenibacillus</taxon>
    </lineage>
</organism>
<dbReference type="GO" id="GO:0015074">
    <property type="term" value="P:DNA integration"/>
    <property type="evidence" value="ECO:0007669"/>
    <property type="project" value="InterPro"/>
</dbReference>
<dbReference type="InterPro" id="IPR010998">
    <property type="entry name" value="Integrase_recombinase_N"/>
</dbReference>
<evidence type="ECO:0000313" key="5">
    <source>
        <dbReference type="EMBL" id="KEQ22002.1"/>
    </source>
</evidence>